<feature type="transmembrane region" description="Helical" evidence="6">
    <location>
        <begin position="100"/>
        <end position="125"/>
    </location>
</feature>
<dbReference type="OrthoDB" id="3648173at2759"/>
<evidence type="ECO:0000256" key="6">
    <source>
        <dbReference type="SAM" id="Phobius"/>
    </source>
</evidence>
<evidence type="ECO:0000259" key="7">
    <source>
        <dbReference type="Pfam" id="PF20684"/>
    </source>
</evidence>
<organism evidence="8 9">
    <name type="scientific">Gnomoniopsis smithogilvyi</name>
    <dbReference type="NCBI Taxonomy" id="1191159"/>
    <lineage>
        <taxon>Eukaryota</taxon>
        <taxon>Fungi</taxon>
        <taxon>Dikarya</taxon>
        <taxon>Ascomycota</taxon>
        <taxon>Pezizomycotina</taxon>
        <taxon>Sordariomycetes</taxon>
        <taxon>Sordariomycetidae</taxon>
        <taxon>Diaporthales</taxon>
        <taxon>Gnomoniaceae</taxon>
        <taxon>Gnomoniopsis</taxon>
    </lineage>
</organism>
<evidence type="ECO:0000256" key="1">
    <source>
        <dbReference type="ARBA" id="ARBA00004141"/>
    </source>
</evidence>
<gene>
    <name evidence="8" type="ORF">N0V93_007013</name>
</gene>
<evidence type="ECO:0000313" key="8">
    <source>
        <dbReference type="EMBL" id="KAJ4389543.1"/>
    </source>
</evidence>
<keyword evidence="2 6" id="KW-0812">Transmembrane</keyword>
<feature type="transmembrane region" description="Helical" evidence="6">
    <location>
        <begin position="255"/>
        <end position="274"/>
    </location>
</feature>
<dbReference type="Pfam" id="PF20684">
    <property type="entry name" value="Fung_rhodopsin"/>
    <property type="match status" value="1"/>
</dbReference>
<dbReference type="PANTHER" id="PTHR33048:SF47">
    <property type="entry name" value="INTEGRAL MEMBRANE PROTEIN-RELATED"/>
    <property type="match status" value="1"/>
</dbReference>
<feature type="transmembrane region" description="Helical" evidence="6">
    <location>
        <begin position="61"/>
        <end position="80"/>
    </location>
</feature>
<keyword evidence="4 6" id="KW-0472">Membrane</keyword>
<comment type="subcellular location">
    <subcellularLocation>
        <location evidence="1">Membrane</location>
        <topology evidence="1">Multi-pass membrane protein</topology>
    </subcellularLocation>
</comment>
<evidence type="ECO:0000256" key="3">
    <source>
        <dbReference type="ARBA" id="ARBA00022989"/>
    </source>
</evidence>
<reference evidence="8" key="1">
    <citation type="submission" date="2022-10" db="EMBL/GenBank/DDBJ databases">
        <title>Tapping the CABI collections for fungal endophytes: first genome assemblies for Collariella, Neodidymelliopsis, Ascochyta clinopodiicola, Didymella pomorum, Didymosphaeria variabile, Neocosmospora piperis and Neocucurbitaria cava.</title>
        <authorList>
            <person name="Hill R."/>
        </authorList>
    </citation>
    <scope>NUCLEOTIDE SEQUENCE</scope>
    <source>
        <strain evidence="8">IMI 355082</strain>
    </source>
</reference>
<feature type="transmembrane region" description="Helical" evidence="6">
    <location>
        <begin position="179"/>
        <end position="203"/>
    </location>
</feature>
<name>A0A9W8YPA4_9PEZI</name>
<comment type="similarity">
    <text evidence="5">Belongs to the SAT4 family.</text>
</comment>
<feature type="transmembrane region" description="Helical" evidence="6">
    <location>
        <begin position="27"/>
        <end position="49"/>
    </location>
</feature>
<dbReference type="EMBL" id="JAPEVB010000004">
    <property type="protein sequence ID" value="KAJ4389543.1"/>
    <property type="molecule type" value="Genomic_DNA"/>
</dbReference>
<dbReference type="GO" id="GO:0016020">
    <property type="term" value="C:membrane"/>
    <property type="evidence" value="ECO:0007669"/>
    <property type="project" value="UniProtKB-SubCell"/>
</dbReference>
<accession>A0A9W8YPA4</accession>
<evidence type="ECO:0000256" key="2">
    <source>
        <dbReference type="ARBA" id="ARBA00022692"/>
    </source>
</evidence>
<proteinExistence type="inferred from homology"/>
<dbReference type="PANTHER" id="PTHR33048">
    <property type="entry name" value="PTH11-LIKE INTEGRAL MEMBRANE PROTEIN (AFU_ORTHOLOGUE AFUA_5G11245)"/>
    <property type="match status" value="1"/>
</dbReference>
<sequence>MDASDFLPLKAAVEVNHALDSESKTGYITAVCSVSVVLTTVAVLARIYTRVFVLHTFGRDDFVMAVAQVFTLLTAAAILLETAYGLGRHIWLLENSARYGQAFFSSIIVYNVGTCILKISILFQYRRIFRVPLMQTATLVGLIFEGAWALTLSVLLPLVCTPVAFFWDSSLQGTCLNQLAIWYVMAAINLVTDFVIFSLPLPVIKSLQLPKRQKALLMGVFCLGFCTCIISVYRITTLRAAAAAEDSTWDNVDAAVWSLIELVIGVLAACLPTLKPLFAMIMPRFFRSSLGSRTNQYKQYGMSTSKGAKSIKTGHSFPFHSNGGAYVKELDDDMDALRAEDSFTSSGSASPGRDIEMQRPSYNVSVTGGGGRANAGAPHIGGIQTTTVVTQRVDSL</sequence>
<feature type="domain" description="Rhodopsin" evidence="7">
    <location>
        <begin position="45"/>
        <end position="279"/>
    </location>
</feature>
<feature type="transmembrane region" description="Helical" evidence="6">
    <location>
        <begin position="215"/>
        <end position="235"/>
    </location>
</feature>
<dbReference type="InterPro" id="IPR049326">
    <property type="entry name" value="Rhodopsin_dom_fungi"/>
</dbReference>
<evidence type="ECO:0000256" key="5">
    <source>
        <dbReference type="ARBA" id="ARBA00038359"/>
    </source>
</evidence>
<keyword evidence="9" id="KW-1185">Reference proteome</keyword>
<comment type="caution">
    <text evidence="8">The sequence shown here is derived from an EMBL/GenBank/DDBJ whole genome shotgun (WGS) entry which is preliminary data.</text>
</comment>
<dbReference type="AlphaFoldDB" id="A0A9W8YPA4"/>
<protein>
    <recommendedName>
        <fullName evidence="7">Rhodopsin domain-containing protein</fullName>
    </recommendedName>
</protein>
<keyword evidence="3 6" id="KW-1133">Transmembrane helix</keyword>
<evidence type="ECO:0000313" key="9">
    <source>
        <dbReference type="Proteomes" id="UP001140453"/>
    </source>
</evidence>
<dbReference type="InterPro" id="IPR052337">
    <property type="entry name" value="SAT4-like"/>
</dbReference>
<dbReference type="Proteomes" id="UP001140453">
    <property type="component" value="Unassembled WGS sequence"/>
</dbReference>
<feature type="transmembrane region" description="Helical" evidence="6">
    <location>
        <begin position="137"/>
        <end position="167"/>
    </location>
</feature>
<evidence type="ECO:0000256" key="4">
    <source>
        <dbReference type="ARBA" id="ARBA00023136"/>
    </source>
</evidence>